<evidence type="ECO:0000256" key="8">
    <source>
        <dbReference type="ARBA" id="ARBA00023224"/>
    </source>
</evidence>
<evidence type="ECO:0000256" key="7">
    <source>
        <dbReference type="ARBA" id="ARBA00023170"/>
    </source>
</evidence>
<dbReference type="InterPro" id="IPR000276">
    <property type="entry name" value="GPCR_Rhodpsn"/>
</dbReference>
<evidence type="ECO:0000256" key="2">
    <source>
        <dbReference type="ARBA" id="ARBA00022475"/>
    </source>
</evidence>
<keyword evidence="3 9" id="KW-0812">Transmembrane</keyword>
<dbReference type="OrthoDB" id="10040416at2759"/>
<dbReference type="SUPFAM" id="SSF81321">
    <property type="entry name" value="Family A G protein-coupled receptor-like"/>
    <property type="match status" value="1"/>
</dbReference>
<sequence>MVHVQRVYYPLLAVIGIPSNIMTFFIFWRRNCMISRSSTFYLMAMAVADTAVLLFIVVLELTIKYHTPEPFWSQEPWCSVRDIFNYGASNASIWLVVIFTAERFLAINTWSLKNRLCTPRCALWAIATVFVVSHLLAIPYYWAYMSVYNAELQRWFCIYRPDASTLYVHSLVGLQTLLSHILPFLIILILNGLILRQISLSNRVHATPKTDSSRGQRATPLLRSRKRKSVVLLVTVSMSFVLLSVMRSVTQIIVRTIHVPDRDDYGLAINVAADLGTMLSLSNAAINMYLYACTQAKFRQEVIMSLKQACSLSRACCVLQPHPDTTPSHV</sequence>
<gene>
    <name evidence="13" type="primary">LOC115821431</name>
</gene>
<feature type="transmembrane region" description="Helical" evidence="10">
    <location>
        <begin position="40"/>
        <end position="63"/>
    </location>
</feature>
<proteinExistence type="inferred from homology"/>
<dbReference type="Pfam" id="PF00001">
    <property type="entry name" value="7tm_1"/>
    <property type="match status" value="1"/>
</dbReference>
<feature type="transmembrane region" description="Helical" evidence="10">
    <location>
        <begin position="6"/>
        <end position="28"/>
    </location>
</feature>
<feature type="transmembrane region" description="Helical" evidence="10">
    <location>
        <begin position="265"/>
        <end position="290"/>
    </location>
</feature>
<feature type="transmembrane region" description="Helical" evidence="10">
    <location>
        <begin position="83"/>
        <end position="101"/>
    </location>
</feature>
<keyword evidence="12" id="KW-1185">Reference proteome</keyword>
<keyword evidence="5 9" id="KW-0297">G-protein coupled receptor</keyword>
<dbReference type="InterPro" id="IPR017452">
    <property type="entry name" value="GPCR_Rhodpsn_7TM"/>
</dbReference>
<dbReference type="PANTHER" id="PTHR46272">
    <property type="entry name" value="G_PROTEIN_RECEP_F1_2 DOMAIN-CONTAINING PROTEIN"/>
    <property type="match status" value="1"/>
</dbReference>
<feature type="transmembrane region" description="Helical" evidence="10">
    <location>
        <begin position="230"/>
        <end position="253"/>
    </location>
</feature>
<organism evidence="12 13">
    <name type="scientific">Chanos chanos</name>
    <name type="common">Milkfish</name>
    <name type="synonym">Mugil chanos</name>
    <dbReference type="NCBI Taxonomy" id="29144"/>
    <lineage>
        <taxon>Eukaryota</taxon>
        <taxon>Metazoa</taxon>
        <taxon>Chordata</taxon>
        <taxon>Craniata</taxon>
        <taxon>Vertebrata</taxon>
        <taxon>Euteleostomi</taxon>
        <taxon>Actinopterygii</taxon>
        <taxon>Neopterygii</taxon>
        <taxon>Teleostei</taxon>
        <taxon>Ostariophysi</taxon>
        <taxon>Gonorynchiformes</taxon>
        <taxon>Chanidae</taxon>
        <taxon>Chanos</taxon>
    </lineage>
</organism>
<dbReference type="AlphaFoldDB" id="A0A6J2W9U5"/>
<evidence type="ECO:0000256" key="5">
    <source>
        <dbReference type="ARBA" id="ARBA00023040"/>
    </source>
</evidence>
<keyword evidence="6 10" id="KW-0472">Membrane</keyword>
<evidence type="ECO:0000256" key="4">
    <source>
        <dbReference type="ARBA" id="ARBA00022989"/>
    </source>
</evidence>
<feature type="transmembrane region" description="Helical" evidence="10">
    <location>
        <begin position="122"/>
        <end position="142"/>
    </location>
</feature>
<evidence type="ECO:0000256" key="1">
    <source>
        <dbReference type="ARBA" id="ARBA00004651"/>
    </source>
</evidence>
<comment type="similarity">
    <text evidence="9">Belongs to the G-protein coupled receptor 1 family.</text>
</comment>
<dbReference type="GeneID" id="115821431"/>
<dbReference type="GO" id="GO:0005886">
    <property type="term" value="C:plasma membrane"/>
    <property type="evidence" value="ECO:0007669"/>
    <property type="project" value="UniProtKB-SubCell"/>
</dbReference>
<dbReference type="PANTHER" id="PTHR46272:SF5">
    <property type="entry name" value="G-PROTEIN COUPLED RECEPTORS FAMILY 1 PROFILE DOMAIN-CONTAINING PROTEIN"/>
    <property type="match status" value="1"/>
</dbReference>
<evidence type="ECO:0000256" key="3">
    <source>
        <dbReference type="ARBA" id="ARBA00022692"/>
    </source>
</evidence>
<evidence type="ECO:0000256" key="9">
    <source>
        <dbReference type="RuleBase" id="RU000688"/>
    </source>
</evidence>
<protein>
    <submittedName>
        <fullName evidence="13">Probable G-protein coupled receptor 139</fullName>
    </submittedName>
</protein>
<feature type="transmembrane region" description="Helical" evidence="10">
    <location>
        <begin position="177"/>
        <end position="195"/>
    </location>
</feature>
<evidence type="ECO:0000313" key="12">
    <source>
        <dbReference type="Proteomes" id="UP000504632"/>
    </source>
</evidence>
<dbReference type="PROSITE" id="PS50262">
    <property type="entry name" value="G_PROTEIN_RECEP_F1_2"/>
    <property type="match status" value="1"/>
</dbReference>
<dbReference type="Gene3D" id="1.20.1070.10">
    <property type="entry name" value="Rhodopsin 7-helix transmembrane proteins"/>
    <property type="match status" value="1"/>
</dbReference>
<comment type="subcellular location">
    <subcellularLocation>
        <location evidence="1">Cell membrane</location>
        <topology evidence="1">Multi-pass membrane protein</topology>
    </subcellularLocation>
</comment>
<dbReference type="PROSITE" id="PS00237">
    <property type="entry name" value="G_PROTEIN_RECEP_F1_1"/>
    <property type="match status" value="1"/>
</dbReference>
<dbReference type="RefSeq" id="XP_030641119.1">
    <property type="nucleotide sequence ID" value="XM_030785259.1"/>
</dbReference>
<dbReference type="InterPro" id="IPR052477">
    <property type="entry name" value="Orphan_GPCR1"/>
</dbReference>
<keyword evidence="4 10" id="KW-1133">Transmembrane helix</keyword>
<name>A0A6J2W9U5_CHACN</name>
<evidence type="ECO:0000259" key="11">
    <source>
        <dbReference type="PROSITE" id="PS50262"/>
    </source>
</evidence>
<dbReference type="Proteomes" id="UP000504632">
    <property type="component" value="Chromosome 9"/>
</dbReference>
<evidence type="ECO:0000256" key="6">
    <source>
        <dbReference type="ARBA" id="ARBA00023136"/>
    </source>
</evidence>
<keyword evidence="7 9" id="KW-0675">Receptor</keyword>
<dbReference type="PRINTS" id="PR00237">
    <property type="entry name" value="GPCRRHODOPSN"/>
</dbReference>
<keyword evidence="8 9" id="KW-0807">Transducer</keyword>
<dbReference type="GO" id="GO:0004930">
    <property type="term" value="F:G protein-coupled receptor activity"/>
    <property type="evidence" value="ECO:0007669"/>
    <property type="project" value="UniProtKB-KW"/>
</dbReference>
<dbReference type="InParanoid" id="A0A6J2W9U5"/>
<accession>A0A6J2W9U5</accession>
<evidence type="ECO:0000313" key="13">
    <source>
        <dbReference type="RefSeq" id="XP_030641119.1"/>
    </source>
</evidence>
<reference evidence="13" key="1">
    <citation type="submission" date="2025-08" db="UniProtKB">
        <authorList>
            <consortium name="RefSeq"/>
        </authorList>
    </citation>
    <scope>IDENTIFICATION</scope>
</reference>
<keyword evidence="2" id="KW-1003">Cell membrane</keyword>
<evidence type="ECO:0000256" key="10">
    <source>
        <dbReference type="SAM" id="Phobius"/>
    </source>
</evidence>
<feature type="domain" description="G-protein coupled receptors family 1 profile" evidence="11">
    <location>
        <begin position="19"/>
        <end position="291"/>
    </location>
</feature>